<dbReference type="Proteomes" id="UP000315226">
    <property type="component" value="Unassembled WGS sequence"/>
</dbReference>
<dbReference type="OrthoDB" id="3886596at2"/>
<evidence type="ECO:0000256" key="1">
    <source>
        <dbReference type="SAM" id="MobiDB-lite"/>
    </source>
</evidence>
<accession>A0A4Y3RQM6</accession>
<evidence type="ECO:0000313" key="3">
    <source>
        <dbReference type="Proteomes" id="UP000315226"/>
    </source>
</evidence>
<reference evidence="2 3" key="1">
    <citation type="submission" date="2019-06" db="EMBL/GenBank/DDBJ databases">
        <title>Whole genome shotgun sequence of Streptomyces gardneri NBRC 12865.</title>
        <authorList>
            <person name="Hosoyama A."/>
            <person name="Uohara A."/>
            <person name="Ohji S."/>
            <person name="Ichikawa N."/>
        </authorList>
    </citation>
    <scope>NUCLEOTIDE SEQUENCE [LARGE SCALE GENOMIC DNA]</scope>
    <source>
        <strain evidence="2 3">NBRC 12865</strain>
    </source>
</reference>
<dbReference type="EMBL" id="BJMN01000030">
    <property type="protein sequence ID" value="GEB59117.1"/>
    <property type="molecule type" value="Genomic_DNA"/>
</dbReference>
<keyword evidence="3" id="KW-1185">Reference proteome</keyword>
<dbReference type="RefSeq" id="WP_141298363.1">
    <property type="nucleotide sequence ID" value="NZ_BJMN01000030.1"/>
</dbReference>
<evidence type="ECO:0000313" key="2">
    <source>
        <dbReference type="EMBL" id="GEB59117.1"/>
    </source>
</evidence>
<feature type="region of interest" description="Disordered" evidence="1">
    <location>
        <begin position="134"/>
        <end position="155"/>
    </location>
</feature>
<gene>
    <name evidence="2" type="ORF">SGA01_47220</name>
</gene>
<sequence>MLVDPTQLLDDCERAWREAGEPSIGAAEPAAAVRTALVLEALVAYRLLADHSGFARDTVFARWPACAIYTVAMADGPGLPRLVAEARARVLAARPDLGSHGAAPENPGEWSRAAHEAARSLGWTWRAPAAAADSVAPSRSVAPPPELRLGPGAGSVRLTLPGEPDAGDWQLSADGEVFTVRPPYWILPGPVRRVETTDATGTTHVSAVVDPDTALLAFDADGHRIPPDEPLPAAEIHLLHAGTLQTEGTDSAVVELPTPYGWNGWTLSRVSLTGVTRVRTSAAVPGSWLEVAAGRPLGWEGGATLPWITGDDGAPVWHRPPALRLPRRAGEPDGRLWQAEVRRRGHGEPLARHTGAPGALIDPWRDVPRPLLGPYEIFVHRVGSRRSRRLAAFLAEGITAEPTAEWRLLASHGGLVPARLTLGAGGAVTASAHSVAFSPYEIAKSVLLGDGIRRFAVEACIPHSEVRLELGGQPLTWSVRPLDIDATDLAGESALTVRLPEQAVAVTPQLALVVEGTTLHTLRPERRTRTRRGDLRYSLAALADTVRDCVKAEIRLLVAGESIHVATVRTQPIAEDVVPDGGGLLLRGLRHPGALTARLYAVFAPWEQPLTATVDQSGRIPLPSAWRSLGPLIVHLNASAPTPTTPGWPRLGDRDTLVLRRSPWTFAAGHGTGARVSEYLAGHGALPRDTDAIPYQWIVAARGRDLQACGARETAPAECRSALANAGPTALTGAADSTLRSGELASVLAGSGLAALRIREVANSATVRHVWRQAPLCALLLTAPLLPYLSGDLAYDVGELYPEEGELLDQVGQFLGSTAMALLAGHADPSGAVGRFDAQTRALDQLPELQQQAVWRSARVVPRGLLDPDTRADAAWQAFRARKNLQYHATGEEFRDGLDAVSIFLDDGHPDLAQTLRGRDPGQLHGPGEAWMRVPQLSLGCALIARLAAAGDARAAGLERGLRHLWTPIASHAPDLTAVDIALAECLVTAEAVHSTG</sequence>
<comment type="caution">
    <text evidence="2">The sequence shown here is derived from an EMBL/GenBank/DDBJ whole genome shotgun (WGS) entry which is preliminary data.</text>
</comment>
<proteinExistence type="predicted"/>
<protein>
    <submittedName>
        <fullName evidence="2">Uncharacterized protein</fullName>
    </submittedName>
</protein>
<dbReference type="AlphaFoldDB" id="A0A4Y3RQM6"/>
<name>A0A4Y3RQM6_9ACTN</name>
<organism evidence="2 3">
    <name type="scientific">Streptomyces gardneri</name>
    <dbReference type="NCBI Taxonomy" id="66892"/>
    <lineage>
        <taxon>Bacteria</taxon>
        <taxon>Bacillati</taxon>
        <taxon>Actinomycetota</taxon>
        <taxon>Actinomycetes</taxon>
        <taxon>Kitasatosporales</taxon>
        <taxon>Streptomycetaceae</taxon>
        <taxon>Streptomyces</taxon>
    </lineage>
</organism>